<evidence type="ECO:0000256" key="3">
    <source>
        <dbReference type="ARBA" id="ARBA00022605"/>
    </source>
</evidence>
<evidence type="ECO:0000259" key="6">
    <source>
        <dbReference type="Pfam" id="PF06426"/>
    </source>
</evidence>
<dbReference type="EMBL" id="JAUMVS010000003">
    <property type="protein sequence ID" value="MDO4841134.1"/>
    <property type="molecule type" value="Genomic_DNA"/>
</dbReference>
<organism evidence="7 8">
    <name type="scientific">Phoenicibacter congonensis</name>
    <dbReference type="NCBI Taxonomy" id="1944646"/>
    <lineage>
        <taxon>Bacteria</taxon>
        <taxon>Bacillati</taxon>
        <taxon>Actinomycetota</taxon>
        <taxon>Coriobacteriia</taxon>
        <taxon>Eggerthellales</taxon>
        <taxon>Eggerthellaceae</taxon>
        <taxon>Phoenicibacter</taxon>
    </lineage>
</organism>
<dbReference type="InterPro" id="IPR010493">
    <property type="entry name" value="Ser_AcTrfase_N"/>
</dbReference>
<name>A0AA43RFZ2_9ACTN</name>
<dbReference type="PANTHER" id="PTHR42811">
    <property type="entry name" value="SERINE ACETYLTRANSFERASE"/>
    <property type="match status" value="1"/>
</dbReference>
<protein>
    <recommendedName>
        <fullName evidence="2">Serine acetyltransferase</fullName>
    </recommendedName>
</protein>
<dbReference type="Gene3D" id="1.10.3130.10">
    <property type="entry name" value="serine acetyltransferase, domain 1"/>
    <property type="match status" value="1"/>
</dbReference>
<accession>A0AA43RFZ2</accession>
<evidence type="ECO:0000256" key="5">
    <source>
        <dbReference type="ARBA" id="ARBA00023315"/>
    </source>
</evidence>
<dbReference type="Proteomes" id="UP001168575">
    <property type="component" value="Unassembled WGS sequence"/>
</dbReference>
<dbReference type="Gene3D" id="2.160.10.10">
    <property type="entry name" value="Hexapeptide repeat proteins"/>
    <property type="match status" value="1"/>
</dbReference>
<evidence type="ECO:0000256" key="1">
    <source>
        <dbReference type="ARBA" id="ARBA00004876"/>
    </source>
</evidence>
<dbReference type="AlphaFoldDB" id="A0AA43RFZ2"/>
<evidence type="ECO:0000256" key="2">
    <source>
        <dbReference type="ARBA" id="ARBA00018522"/>
    </source>
</evidence>
<dbReference type="SUPFAM" id="SSF51161">
    <property type="entry name" value="Trimeric LpxA-like enzymes"/>
    <property type="match status" value="1"/>
</dbReference>
<keyword evidence="4" id="KW-0808">Transferase</keyword>
<comment type="caution">
    <text evidence="7">The sequence shown here is derived from an EMBL/GenBank/DDBJ whole genome shotgun (WGS) entry which is preliminary data.</text>
</comment>
<dbReference type="GO" id="GO:0006535">
    <property type="term" value="P:cysteine biosynthetic process from serine"/>
    <property type="evidence" value="ECO:0007669"/>
    <property type="project" value="InterPro"/>
</dbReference>
<proteinExistence type="predicted"/>
<keyword evidence="5" id="KW-0012">Acyltransferase</keyword>
<dbReference type="Pfam" id="PF06426">
    <property type="entry name" value="SATase_N"/>
    <property type="match status" value="1"/>
</dbReference>
<keyword evidence="8" id="KW-1185">Reference proteome</keyword>
<dbReference type="InterPro" id="IPR045304">
    <property type="entry name" value="LbH_SAT"/>
</dbReference>
<keyword evidence="3" id="KW-0028">Amino-acid biosynthesis</keyword>
<evidence type="ECO:0000256" key="4">
    <source>
        <dbReference type="ARBA" id="ARBA00022679"/>
    </source>
</evidence>
<dbReference type="InterPro" id="IPR011004">
    <property type="entry name" value="Trimer_LpxA-like_sf"/>
</dbReference>
<dbReference type="GO" id="GO:0005737">
    <property type="term" value="C:cytoplasm"/>
    <property type="evidence" value="ECO:0007669"/>
    <property type="project" value="InterPro"/>
</dbReference>
<evidence type="ECO:0000313" key="8">
    <source>
        <dbReference type="Proteomes" id="UP001168575"/>
    </source>
</evidence>
<dbReference type="CDD" id="cd03354">
    <property type="entry name" value="LbH_SAT"/>
    <property type="match status" value="1"/>
</dbReference>
<feature type="domain" description="Serine acetyltransferase N-terminal" evidence="6">
    <location>
        <begin position="65"/>
        <end position="132"/>
    </location>
</feature>
<dbReference type="InterPro" id="IPR042122">
    <property type="entry name" value="Ser_AcTrfase_N_sf"/>
</dbReference>
<sequence>MDTEKVIHEIIANRHPCVVGDGRAPHREVIQDVIKDVQALMYPTIFPDHRGEYDLVFDLKNSLISEIEIALAEVGVSGREAEDRATEVTEEFIQELPKIIRLCNKDIKAIYDGDPAALSFKEIVLCYPGYFASFCHRLAHELYLREIPVIPRLISEFAHQKTGVDIHPGAKIGEYFCIDHATGIVIGETAVLGDHVKIYQGVTIGAKSFEKDEHGNPVKGGKRHPNIGNNVVIYANATILGGDTFIGDGCVVGSNTWVTRSTEPGTLVTTSKL</sequence>
<evidence type="ECO:0000313" key="7">
    <source>
        <dbReference type="EMBL" id="MDO4841134.1"/>
    </source>
</evidence>
<comment type="pathway">
    <text evidence="1">Amino-acid biosynthesis; L-cysteine biosynthesis; L-cysteine from L-serine: step 1/2.</text>
</comment>
<gene>
    <name evidence="7" type="ORF">Q3982_00450</name>
</gene>
<dbReference type="GO" id="GO:0009001">
    <property type="term" value="F:serine O-acetyltransferase activity"/>
    <property type="evidence" value="ECO:0007669"/>
    <property type="project" value="InterPro"/>
</dbReference>
<reference evidence="7" key="1">
    <citation type="submission" date="2023-07" db="EMBL/GenBank/DDBJ databases">
        <title>Between Cages and Wild: Unraveling the Impact of Captivity on Animal Microbiomes and Antimicrobial Resistance.</title>
        <authorList>
            <person name="Schmartz G.P."/>
            <person name="Rehner J."/>
            <person name="Schuff M.J."/>
            <person name="Becker S.L."/>
            <person name="Kravczyk M."/>
            <person name="Gurevich A."/>
            <person name="Francke R."/>
            <person name="Mueller R."/>
            <person name="Keller V."/>
            <person name="Keller A."/>
        </authorList>
    </citation>
    <scope>NUCLEOTIDE SEQUENCE</scope>
    <source>
        <strain evidence="7">S12M_St_49</strain>
    </source>
</reference>